<dbReference type="PROSITE" id="PS52050">
    <property type="entry name" value="WYL"/>
    <property type="match status" value="1"/>
</dbReference>
<dbReference type="PANTHER" id="PTHR34580">
    <property type="match status" value="1"/>
</dbReference>
<name>A0A6J7JR75_9ZZZZ</name>
<dbReference type="EMBL" id="CAFBNE010000031">
    <property type="protein sequence ID" value="CAB4945765.1"/>
    <property type="molecule type" value="Genomic_DNA"/>
</dbReference>
<accession>A0A6J7JR75</accession>
<dbReference type="PANTHER" id="PTHR34580:SF1">
    <property type="entry name" value="PROTEIN PAFC"/>
    <property type="match status" value="1"/>
</dbReference>
<dbReference type="PIRSF" id="PIRSF016838">
    <property type="entry name" value="PafC"/>
    <property type="match status" value="1"/>
</dbReference>
<dbReference type="InterPro" id="IPR043839">
    <property type="entry name" value="PafC_HTH"/>
</dbReference>
<evidence type="ECO:0000259" key="2">
    <source>
        <dbReference type="Pfam" id="PF13280"/>
    </source>
</evidence>
<dbReference type="Pfam" id="PF25583">
    <property type="entry name" value="WCX"/>
    <property type="match status" value="1"/>
</dbReference>
<dbReference type="AlphaFoldDB" id="A0A6J7JR75"/>
<evidence type="ECO:0000259" key="4">
    <source>
        <dbReference type="Pfam" id="PF25583"/>
    </source>
</evidence>
<dbReference type="InterPro" id="IPR026881">
    <property type="entry name" value="WYL_dom"/>
</dbReference>
<protein>
    <submittedName>
        <fullName evidence="5">Unannotated protein</fullName>
    </submittedName>
</protein>
<feature type="domain" description="WYL" evidence="2">
    <location>
        <begin position="141"/>
        <end position="207"/>
    </location>
</feature>
<feature type="domain" description="WCX" evidence="4">
    <location>
        <begin position="245"/>
        <end position="319"/>
    </location>
</feature>
<evidence type="ECO:0000256" key="1">
    <source>
        <dbReference type="SAM" id="MobiDB-lite"/>
    </source>
</evidence>
<dbReference type="InterPro" id="IPR051534">
    <property type="entry name" value="CBASS_pafABC_assoc_protein"/>
</dbReference>
<proteinExistence type="predicted"/>
<evidence type="ECO:0000259" key="3">
    <source>
        <dbReference type="Pfam" id="PF19187"/>
    </source>
</evidence>
<organism evidence="5">
    <name type="scientific">freshwater metagenome</name>
    <dbReference type="NCBI Taxonomy" id="449393"/>
    <lineage>
        <taxon>unclassified sequences</taxon>
        <taxon>metagenomes</taxon>
        <taxon>ecological metagenomes</taxon>
    </lineage>
</organism>
<dbReference type="InterPro" id="IPR057727">
    <property type="entry name" value="WCX_dom"/>
</dbReference>
<gene>
    <name evidence="5" type="ORF">UFOPK3772_01222</name>
</gene>
<dbReference type="Pfam" id="PF19187">
    <property type="entry name" value="HTH_PafC"/>
    <property type="match status" value="1"/>
</dbReference>
<feature type="region of interest" description="Disordered" evidence="1">
    <location>
        <begin position="213"/>
        <end position="247"/>
    </location>
</feature>
<evidence type="ECO:0000313" key="5">
    <source>
        <dbReference type="EMBL" id="CAB4945765.1"/>
    </source>
</evidence>
<dbReference type="Pfam" id="PF13280">
    <property type="entry name" value="WYL"/>
    <property type="match status" value="1"/>
</dbReference>
<reference evidence="5" key="1">
    <citation type="submission" date="2020-05" db="EMBL/GenBank/DDBJ databases">
        <authorList>
            <person name="Chiriac C."/>
            <person name="Salcher M."/>
            <person name="Ghai R."/>
            <person name="Kavagutti S V."/>
        </authorList>
    </citation>
    <scope>NUCLEOTIDE SEQUENCE</scope>
</reference>
<sequence length="325" mass="34321">MSSAARLSRLLALVPWLVVNDGITITEAAAHFGVSPSQLERDLWLLIVCGLPGHGPDQLVDIQFWEEGRIHVLDAQTMSAPLRLSGDEAVALLVALRLLAQIPGDHDRAALLQATHRLQEAVGDLGGEPTVVVDTAGDLAVIDVLNEAILSGRDVRIVYGSATRDEVTERAIEPLRITSADGRTYVEAMCRRAGAVRTFRLDRILSAALADPLSDDGPAAHPAESEVREEPDDAATGAGTPSSPTVSARITVDADARWVLDVLTLGGIVEAPDGSISGSVLVHDPEWLVRTMLSLGGVAEVIEPEALRISVANAAQRALTAYAGV</sequence>
<dbReference type="InterPro" id="IPR028349">
    <property type="entry name" value="PafC-like"/>
</dbReference>
<feature type="domain" description="PafC HTH" evidence="3">
    <location>
        <begin position="6"/>
        <end position="119"/>
    </location>
</feature>